<dbReference type="OrthoDB" id="6373969at2759"/>
<comment type="caution">
    <text evidence="1">The sequence shown here is derived from an EMBL/GenBank/DDBJ whole genome shotgun (WGS) entry which is preliminary data.</text>
</comment>
<evidence type="ECO:0000313" key="1">
    <source>
        <dbReference type="EMBL" id="MPC64830.1"/>
    </source>
</evidence>
<gene>
    <name evidence="1" type="ORF">E2C01_058952</name>
</gene>
<proteinExistence type="predicted"/>
<dbReference type="EMBL" id="VSRR010022633">
    <property type="protein sequence ID" value="MPC64830.1"/>
    <property type="molecule type" value="Genomic_DNA"/>
</dbReference>
<reference evidence="1 2" key="1">
    <citation type="submission" date="2019-05" db="EMBL/GenBank/DDBJ databases">
        <title>Another draft genome of Portunus trituberculatus and its Hox gene families provides insights of decapod evolution.</title>
        <authorList>
            <person name="Jeong J.-H."/>
            <person name="Song I."/>
            <person name="Kim S."/>
            <person name="Choi T."/>
            <person name="Kim D."/>
            <person name="Ryu S."/>
            <person name="Kim W."/>
        </authorList>
    </citation>
    <scope>NUCLEOTIDE SEQUENCE [LARGE SCALE GENOMIC DNA]</scope>
    <source>
        <tissue evidence="1">Muscle</tissue>
    </source>
</reference>
<organism evidence="1 2">
    <name type="scientific">Portunus trituberculatus</name>
    <name type="common">Swimming crab</name>
    <name type="synonym">Neptunus trituberculatus</name>
    <dbReference type="NCBI Taxonomy" id="210409"/>
    <lineage>
        <taxon>Eukaryota</taxon>
        <taxon>Metazoa</taxon>
        <taxon>Ecdysozoa</taxon>
        <taxon>Arthropoda</taxon>
        <taxon>Crustacea</taxon>
        <taxon>Multicrustacea</taxon>
        <taxon>Malacostraca</taxon>
        <taxon>Eumalacostraca</taxon>
        <taxon>Eucarida</taxon>
        <taxon>Decapoda</taxon>
        <taxon>Pleocyemata</taxon>
        <taxon>Brachyura</taxon>
        <taxon>Eubrachyura</taxon>
        <taxon>Portunoidea</taxon>
        <taxon>Portunidae</taxon>
        <taxon>Portuninae</taxon>
        <taxon>Portunus</taxon>
    </lineage>
</organism>
<name>A0A5B7GXR6_PORTR</name>
<dbReference type="AlphaFoldDB" id="A0A5B7GXR6"/>
<evidence type="ECO:0000313" key="2">
    <source>
        <dbReference type="Proteomes" id="UP000324222"/>
    </source>
</evidence>
<dbReference type="Proteomes" id="UP000324222">
    <property type="component" value="Unassembled WGS sequence"/>
</dbReference>
<protein>
    <submittedName>
        <fullName evidence="1">Uncharacterized protein</fullName>
    </submittedName>
</protein>
<sequence>MTSCLQTVPMSTTLYRGGEVVTGPTMLYTTVRESTHPPQQLMAQSRGRMKTVIVSFVVCLCM</sequence>
<keyword evidence="2" id="KW-1185">Reference proteome</keyword>
<accession>A0A5B7GXR6</accession>